<keyword evidence="14" id="KW-0067">ATP-binding</keyword>
<feature type="binding site" evidence="19">
    <location>
        <begin position="35"/>
        <end position="37"/>
    </location>
    <ligand>
        <name>GTP</name>
        <dbReference type="ChEBI" id="CHEBI:37565"/>
    </ligand>
</feature>
<dbReference type="Proteomes" id="UP000005481">
    <property type="component" value="Unassembled WGS sequence"/>
</dbReference>
<name>G9YKA7_9FIRM</name>
<evidence type="ECO:0000256" key="13">
    <source>
        <dbReference type="ARBA" id="ARBA00022777"/>
    </source>
</evidence>
<dbReference type="PIRSF" id="PIRSF006135">
    <property type="entry name" value="CobU"/>
    <property type="match status" value="1"/>
</dbReference>
<dbReference type="RefSeq" id="WP_006791078.1">
    <property type="nucleotide sequence ID" value="NZ_JH417616.1"/>
</dbReference>
<feature type="active site" description="GMP-histidine intermediate" evidence="18">
    <location>
        <position position="51"/>
    </location>
</feature>
<dbReference type="CDD" id="cd00544">
    <property type="entry name" value="CobU"/>
    <property type="match status" value="1"/>
</dbReference>
<comment type="catalytic activity">
    <reaction evidence="1">
        <text>adenosylcob(III)inamide + ATP = adenosylcob(III)inamide phosphate + ADP + H(+)</text>
        <dbReference type="Rhea" id="RHEA:15769"/>
        <dbReference type="ChEBI" id="CHEBI:2480"/>
        <dbReference type="ChEBI" id="CHEBI:15378"/>
        <dbReference type="ChEBI" id="CHEBI:30616"/>
        <dbReference type="ChEBI" id="CHEBI:58502"/>
        <dbReference type="ChEBI" id="CHEBI:456216"/>
        <dbReference type="EC" id="2.7.1.156"/>
    </reaction>
</comment>
<evidence type="ECO:0000256" key="19">
    <source>
        <dbReference type="PIRSR" id="PIRSR006135-2"/>
    </source>
</evidence>
<gene>
    <name evidence="20" type="ORF">HMPREF0080_02117</name>
</gene>
<dbReference type="OrthoDB" id="9799422at2"/>
<comment type="pathway">
    <text evidence="5">Cofactor biosynthesis; adenosylcobalamin biosynthesis; adenosylcobalamin from cob(II)yrinate a,c-diamide: step 6/7.</text>
</comment>
<dbReference type="NCBIfam" id="NF004469">
    <property type="entry name" value="PRK05800.1"/>
    <property type="match status" value="1"/>
</dbReference>
<proteinExistence type="inferred from homology"/>
<evidence type="ECO:0000256" key="14">
    <source>
        <dbReference type="ARBA" id="ARBA00022840"/>
    </source>
</evidence>
<dbReference type="GO" id="GO:0009236">
    <property type="term" value="P:cobalamin biosynthetic process"/>
    <property type="evidence" value="ECO:0007669"/>
    <property type="project" value="UniProtKB-UniPathway"/>
</dbReference>
<feature type="binding site" evidence="19">
    <location>
        <begin position="10"/>
        <end position="17"/>
    </location>
    <ligand>
        <name>GTP</name>
        <dbReference type="ChEBI" id="CHEBI:37565"/>
    </ligand>
</feature>
<keyword evidence="11" id="KW-0808">Transferase</keyword>
<evidence type="ECO:0000256" key="2">
    <source>
        <dbReference type="ARBA" id="ARBA00000711"/>
    </source>
</evidence>
<dbReference type="HOGENOM" id="CLU_094161_0_2_9"/>
<evidence type="ECO:0000256" key="7">
    <source>
        <dbReference type="ARBA" id="ARBA00007490"/>
    </source>
</evidence>
<sequence length="187" mass="20523">MAGRIILVTGGARSGKSDFAESLAASLDGQKTYIATAEVTDEEMARRVSDHKKRRPADWITAEVPRHLPDALPQLFIKADVILIDCLTVYVATLLYDYRECLPRVIEDRAGEEMREILRLLRQSGKSVILVTNEVGSGIVPPDAVSRLFRDVAGRVNRLAAAEADEVYLSVSGLAVEIKSRAVMKGE</sequence>
<keyword evidence="12 19" id="KW-0547">Nucleotide-binding</keyword>
<dbReference type="PANTHER" id="PTHR34848:SF1">
    <property type="entry name" value="BIFUNCTIONAL ADENOSYLCOBALAMIN BIOSYNTHESIS PROTEIN COBU"/>
    <property type="match status" value="1"/>
</dbReference>
<feature type="binding site" evidence="19">
    <location>
        <position position="85"/>
    </location>
    <ligand>
        <name>GTP</name>
        <dbReference type="ChEBI" id="CHEBI:37565"/>
    </ligand>
</feature>
<dbReference type="UniPathway" id="UPA00148">
    <property type="reaction ID" value="UER00236"/>
</dbReference>
<feature type="binding site" evidence="19">
    <location>
        <begin position="52"/>
        <end position="55"/>
    </location>
    <ligand>
        <name>GTP</name>
        <dbReference type="ChEBI" id="CHEBI:37565"/>
    </ligand>
</feature>
<dbReference type="InterPro" id="IPR003203">
    <property type="entry name" value="CobU/CobP"/>
</dbReference>
<dbReference type="SUPFAM" id="SSF52540">
    <property type="entry name" value="P-loop containing nucleoside triphosphate hydrolases"/>
    <property type="match status" value="1"/>
</dbReference>
<dbReference type="PANTHER" id="PTHR34848">
    <property type="match status" value="1"/>
</dbReference>
<dbReference type="EC" id="2.7.7.62" evidence="9"/>
<comment type="caution">
    <text evidence="20">The sequence shown here is derived from an EMBL/GenBank/DDBJ whole genome shotgun (WGS) entry which is preliminary data.</text>
</comment>
<evidence type="ECO:0000256" key="10">
    <source>
        <dbReference type="ARBA" id="ARBA00022573"/>
    </source>
</evidence>
<evidence type="ECO:0000256" key="15">
    <source>
        <dbReference type="ARBA" id="ARBA00023134"/>
    </source>
</evidence>
<evidence type="ECO:0000256" key="5">
    <source>
        <dbReference type="ARBA" id="ARBA00004692"/>
    </source>
</evidence>
<keyword evidence="13" id="KW-0418">Kinase</keyword>
<reference evidence="20 21" key="1">
    <citation type="submission" date="2011-08" db="EMBL/GenBank/DDBJ databases">
        <authorList>
            <person name="Weinstock G."/>
            <person name="Sodergren E."/>
            <person name="Clifton S."/>
            <person name="Fulton L."/>
            <person name="Fulton B."/>
            <person name="Courtney L."/>
            <person name="Fronick C."/>
            <person name="Harrison M."/>
            <person name="Strong C."/>
            <person name="Farmer C."/>
            <person name="Delahaunty K."/>
            <person name="Markovic C."/>
            <person name="Hall O."/>
            <person name="Minx P."/>
            <person name="Tomlinson C."/>
            <person name="Mitreva M."/>
            <person name="Hou S."/>
            <person name="Chen J."/>
            <person name="Wollam A."/>
            <person name="Pepin K.H."/>
            <person name="Johnson M."/>
            <person name="Bhonagiri V."/>
            <person name="Zhang X."/>
            <person name="Suruliraj S."/>
            <person name="Warren W."/>
            <person name="Chinwalla A."/>
            <person name="Mardis E.R."/>
            <person name="Wilson R.K."/>
        </authorList>
    </citation>
    <scope>NUCLEOTIDE SEQUENCE [LARGE SCALE GENOMIC DNA]</scope>
    <source>
        <strain evidence="20 21">F0357</strain>
    </source>
</reference>
<feature type="binding site" evidence="19">
    <location>
        <position position="63"/>
    </location>
    <ligand>
        <name>GTP</name>
        <dbReference type="ChEBI" id="CHEBI:37565"/>
    </ligand>
</feature>
<evidence type="ECO:0000256" key="18">
    <source>
        <dbReference type="PIRSR" id="PIRSR006135-1"/>
    </source>
</evidence>
<evidence type="ECO:0000256" key="6">
    <source>
        <dbReference type="ARBA" id="ARBA00005159"/>
    </source>
</evidence>
<dbReference type="GO" id="GO:0008820">
    <property type="term" value="F:cobinamide phosphate guanylyltransferase activity"/>
    <property type="evidence" value="ECO:0007669"/>
    <property type="project" value="UniProtKB-EC"/>
</dbReference>
<evidence type="ECO:0000256" key="1">
    <source>
        <dbReference type="ARBA" id="ARBA00000312"/>
    </source>
</evidence>
<organism evidence="20 21">
    <name type="scientific">Anaeroglobus geminatus F0357</name>
    <dbReference type="NCBI Taxonomy" id="861450"/>
    <lineage>
        <taxon>Bacteria</taxon>
        <taxon>Bacillati</taxon>
        <taxon>Bacillota</taxon>
        <taxon>Negativicutes</taxon>
        <taxon>Veillonellales</taxon>
        <taxon>Veillonellaceae</taxon>
        <taxon>Anaeroglobus</taxon>
    </lineage>
</organism>
<protein>
    <recommendedName>
        <fullName evidence="16">Adenosylcobinamide kinase</fullName>
        <ecNumber evidence="8">2.7.1.156</ecNumber>
        <ecNumber evidence="9">2.7.7.62</ecNumber>
    </recommendedName>
    <alternativeName>
        <fullName evidence="17">Adenosylcobinamide-phosphate guanylyltransferase</fullName>
    </alternativeName>
</protein>
<dbReference type="Gene3D" id="3.40.50.300">
    <property type="entry name" value="P-loop containing nucleotide triphosphate hydrolases"/>
    <property type="match status" value="1"/>
</dbReference>
<evidence type="ECO:0000256" key="17">
    <source>
        <dbReference type="ARBA" id="ARBA00030571"/>
    </source>
</evidence>
<comment type="catalytic activity">
    <reaction evidence="2">
        <text>adenosylcob(III)inamide phosphate + GTP + H(+) = adenosylcob(III)inamide-GDP + diphosphate</text>
        <dbReference type="Rhea" id="RHEA:22712"/>
        <dbReference type="ChEBI" id="CHEBI:15378"/>
        <dbReference type="ChEBI" id="CHEBI:33019"/>
        <dbReference type="ChEBI" id="CHEBI:37565"/>
        <dbReference type="ChEBI" id="CHEBI:58502"/>
        <dbReference type="ChEBI" id="CHEBI:60487"/>
        <dbReference type="EC" id="2.7.7.62"/>
    </reaction>
</comment>
<evidence type="ECO:0000256" key="16">
    <source>
        <dbReference type="ARBA" id="ARBA00029570"/>
    </source>
</evidence>
<dbReference type="GO" id="GO:0005524">
    <property type="term" value="F:ATP binding"/>
    <property type="evidence" value="ECO:0007669"/>
    <property type="project" value="UniProtKB-KW"/>
</dbReference>
<dbReference type="STRING" id="861450.HMPREF0080_02117"/>
<evidence type="ECO:0000313" key="20">
    <source>
        <dbReference type="EMBL" id="EHM37578.1"/>
    </source>
</evidence>
<evidence type="ECO:0000256" key="4">
    <source>
        <dbReference type="ARBA" id="ARBA00003889"/>
    </source>
</evidence>
<evidence type="ECO:0000256" key="8">
    <source>
        <dbReference type="ARBA" id="ARBA00012016"/>
    </source>
</evidence>
<dbReference type="EMBL" id="AGCJ01000094">
    <property type="protein sequence ID" value="EHM37578.1"/>
    <property type="molecule type" value="Genomic_DNA"/>
</dbReference>
<accession>G9YKA7</accession>
<keyword evidence="10" id="KW-0169">Cobalamin biosynthesis</keyword>
<evidence type="ECO:0000256" key="11">
    <source>
        <dbReference type="ARBA" id="ARBA00022679"/>
    </source>
</evidence>
<dbReference type="AlphaFoldDB" id="G9YKA7"/>
<evidence type="ECO:0000256" key="3">
    <source>
        <dbReference type="ARBA" id="ARBA00001522"/>
    </source>
</evidence>
<dbReference type="InterPro" id="IPR027417">
    <property type="entry name" value="P-loop_NTPase"/>
</dbReference>
<dbReference type="eggNOG" id="COG2087">
    <property type="taxonomic scope" value="Bacteria"/>
</dbReference>
<keyword evidence="15 19" id="KW-0342">GTP-binding</keyword>
<keyword evidence="21" id="KW-1185">Reference proteome</keyword>
<comment type="catalytic activity">
    <reaction evidence="3">
        <text>adenosylcob(III)inamide + GTP = adenosylcob(III)inamide phosphate + GDP + H(+)</text>
        <dbReference type="Rhea" id="RHEA:15765"/>
        <dbReference type="ChEBI" id="CHEBI:2480"/>
        <dbReference type="ChEBI" id="CHEBI:15378"/>
        <dbReference type="ChEBI" id="CHEBI:37565"/>
        <dbReference type="ChEBI" id="CHEBI:58189"/>
        <dbReference type="ChEBI" id="CHEBI:58502"/>
        <dbReference type="EC" id="2.7.1.156"/>
    </reaction>
</comment>
<evidence type="ECO:0000256" key="12">
    <source>
        <dbReference type="ARBA" id="ARBA00022741"/>
    </source>
</evidence>
<dbReference type="GO" id="GO:0005525">
    <property type="term" value="F:GTP binding"/>
    <property type="evidence" value="ECO:0007669"/>
    <property type="project" value="UniProtKB-KW"/>
</dbReference>
<comment type="pathway">
    <text evidence="6">Cofactor biosynthesis; adenosylcobalamin biosynthesis; adenosylcobalamin from cob(II)yrinate a,c-diamide: step 5/7.</text>
</comment>
<dbReference type="GO" id="GO:0043752">
    <property type="term" value="F:adenosylcobinamide kinase activity"/>
    <property type="evidence" value="ECO:0007669"/>
    <property type="project" value="UniProtKB-EC"/>
</dbReference>
<evidence type="ECO:0000313" key="21">
    <source>
        <dbReference type="Proteomes" id="UP000005481"/>
    </source>
</evidence>
<comment type="function">
    <text evidence="4">Catalyzes ATP-dependent phosphorylation of adenosylcobinamide and addition of GMP to adenosylcobinamide phosphate.</text>
</comment>
<dbReference type="Pfam" id="PF02283">
    <property type="entry name" value="CobU"/>
    <property type="match status" value="1"/>
</dbReference>
<evidence type="ECO:0000256" key="9">
    <source>
        <dbReference type="ARBA" id="ARBA00012523"/>
    </source>
</evidence>
<comment type="similarity">
    <text evidence="7">Belongs to the CobU/CobP family.</text>
</comment>
<dbReference type="PATRIC" id="fig|861450.3.peg.1940"/>
<dbReference type="EC" id="2.7.1.156" evidence="8"/>